<dbReference type="InterPro" id="IPR036396">
    <property type="entry name" value="Cyt_P450_sf"/>
</dbReference>
<keyword evidence="4" id="KW-0479">Metal-binding</keyword>
<feature type="transmembrane region" description="Helical" evidence="7">
    <location>
        <begin position="164"/>
        <end position="183"/>
    </location>
</feature>
<dbReference type="Pfam" id="PF00067">
    <property type="entry name" value="p450"/>
    <property type="match status" value="1"/>
</dbReference>
<keyword evidence="6" id="KW-0408">Iron</keyword>
<name>A0A7N0SVV1_KALFE</name>
<dbReference type="EnsemblPlants" id="Kaladp0007s0091.2.v1.1">
    <property type="protein sequence ID" value="Kaladp0007s0091.2.v1.1"/>
    <property type="gene ID" value="Kaladp0007s0091.v1.1"/>
</dbReference>
<protein>
    <recommendedName>
        <fullName evidence="11">Cytochrome P450</fullName>
    </recommendedName>
</protein>
<keyword evidence="5" id="KW-0560">Oxidoreductase</keyword>
<reference evidence="9" key="1">
    <citation type="submission" date="2021-01" db="UniProtKB">
        <authorList>
            <consortium name="EnsemblPlants"/>
        </authorList>
    </citation>
    <scope>IDENTIFICATION</scope>
</reference>
<dbReference type="GO" id="GO:0016705">
    <property type="term" value="F:oxidoreductase activity, acting on paired donors, with incorporation or reduction of molecular oxygen"/>
    <property type="evidence" value="ECO:0007669"/>
    <property type="project" value="InterPro"/>
</dbReference>
<dbReference type="PANTHER" id="PTHR24286">
    <property type="entry name" value="CYTOCHROME P450 26"/>
    <property type="match status" value="1"/>
</dbReference>
<dbReference type="GO" id="GO:0020037">
    <property type="term" value="F:heme binding"/>
    <property type="evidence" value="ECO:0007669"/>
    <property type="project" value="InterPro"/>
</dbReference>
<sequence length="390" mass="44591">MNSIIWIICLILPLIFLFLKTRGHKNLPPGKLGLPLVGQSISLLRAMRSNTAEKWLQDRIARYGPVSKLSLFGKPTVFIHGPAANRFLFSSDSSSMVNQQTKSIQKILGDRNLLELCGEDHKRVRGAFMPFLKPDSLKQYVQRMDHEIREHIAMHWQGKKQVKVLPLAKILTFNIICSLLFGLERGRRRDKFVEIFQEMIMGMWSVPIDLPFTRYRRSLIASAKAQAIIVELIKEKKLQVEQNGPSSSRQDLITHLLSVRDEDGKEMLSEAEIAHNVMLVMIAGHDTSAVVITFIMRAMATEMAVYEAVLQEQEAIARVKGTGEALRWEDLAKMKYTWRVAMEVLRMYPPVFGGFRRAVKDIHYNGYIIPKDWQVSFIILSVAKLVIFSL</sequence>
<dbReference type="Proteomes" id="UP000594263">
    <property type="component" value="Unplaced"/>
</dbReference>
<comment type="subcellular location">
    <subcellularLocation>
        <location evidence="2">Membrane</location>
        <topology evidence="2">Single-pass membrane protein</topology>
    </subcellularLocation>
</comment>
<dbReference type="Gramene" id="Kaladp0007s0091.2.v1.1">
    <property type="protein sequence ID" value="Kaladp0007s0091.2.v1.1"/>
    <property type="gene ID" value="Kaladp0007s0091.v1.1"/>
</dbReference>
<comment type="similarity">
    <text evidence="3">Belongs to the cytochrome P450 family.</text>
</comment>
<dbReference type="GO" id="GO:0016020">
    <property type="term" value="C:membrane"/>
    <property type="evidence" value="ECO:0007669"/>
    <property type="project" value="UniProtKB-SubCell"/>
</dbReference>
<evidence type="ECO:0000256" key="4">
    <source>
        <dbReference type="ARBA" id="ARBA00022723"/>
    </source>
</evidence>
<dbReference type="GO" id="GO:0005506">
    <property type="term" value="F:iron ion binding"/>
    <property type="evidence" value="ECO:0007669"/>
    <property type="project" value="InterPro"/>
</dbReference>
<organism evidence="9 10">
    <name type="scientific">Kalanchoe fedtschenkoi</name>
    <name type="common">Lavender scallops</name>
    <name type="synonym">South American air plant</name>
    <dbReference type="NCBI Taxonomy" id="63787"/>
    <lineage>
        <taxon>Eukaryota</taxon>
        <taxon>Viridiplantae</taxon>
        <taxon>Streptophyta</taxon>
        <taxon>Embryophyta</taxon>
        <taxon>Tracheophyta</taxon>
        <taxon>Spermatophyta</taxon>
        <taxon>Magnoliopsida</taxon>
        <taxon>eudicotyledons</taxon>
        <taxon>Gunneridae</taxon>
        <taxon>Pentapetalae</taxon>
        <taxon>Saxifragales</taxon>
        <taxon>Crassulaceae</taxon>
        <taxon>Kalanchoe</taxon>
    </lineage>
</organism>
<evidence type="ECO:0000256" key="1">
    <source>
        <dbReference type="ARBA" id="ARBA00001971"/>
    </source>
</evidence>
<evidence type="ECO:0000256" key="7">
    <source>
        <dbReference type="SAM" id="Phobius"/>
    </source>
</evidence>
<feature type="chain" id="PRO_5029461664" description="Cytochrome P450" evidence="8">
    <location>
        <begin position="24"/>
        <end position="390"/>
    </location>
</feature>
<dbReference type="GO" id="GO:0016125">
    <property type="term" value="P:sterol metabolic process"/>
    <property type="evidence" value="ECO:0007669"/>
    <property type="project" value="TreeGrafter"/>
</dbReference>
<evidence type="ECO:0000256" key="5">
    <source>
        <dbReference type="ARBA" id="ARBA00023002"/>
    </source>
</evidence>
<keyword evidence="10" id="KW-1185">Reference proteome</keyword>
<evidence type="ECO:0000256" key="6">
    <source>
        <dbReference type="ARBA" id="ARBA00023004"/>
    </source>
</evidence>
<dbReference type="InterPro" id="IPR001128">
    <property type="entry name" value="Cyt_P450"/>
</dbReference>
<evidence type="ECO:0000313" key="9">
    <source>
        <dbReference type="EnsemblPlants" id="Kaladp0007s0091.2.v1.1"/>
    </source>
</evidence>
<keyword evidence="7" id="KW-1133">Transmembrane helix</keyword>
<evidence type="ECO:0000256" key="3">
    <source>
        <dbReference type="ARBA" id="ARBA00010617"/>
    </source>
</evidence>
<evidence type="ECO:0008006" key="11">
    <source>
        <dbReference type="Google" id="ProtNLM"/>
    </source>
</evidence>
<keyword evidence="7" id="KW-0812">Transmembrane</keyword>
<keyword evidence="8" id="KW-0732">Signal</keyword>
<dbReference type="Gene3D" id="1.10.630.10">
    <property type="entry name" value="Cytochrome P450"/>
    <property type="match status" value="1"/>
</dbReference>
<evidence type="ECO:0000256" key="2">
    <source>
        <dbReference type="ARBA" id="ARBA00004167"/>
    </source>
</evidence>
<dbReference type="FunFam" id="1.10.630.10:FF:000022">
    <property type="entry name" value="Taxadiene 5-alpha hydroxylase"/>
    <property type="match status" value="1"/>
</dbReference>
<keyword evidence="7" id="KW-0472">Membrane</keyword>
<dbReference type="SUPFAM" id="SSF48264">
    <property type="entry name" value="Cytochrome P450"/>
    <property type="match status" value="1"/>
</dbReference>
<dbReference type="AlphaFoldDB" id="A0A7N0SVV1"/>
<evidence type="ECO:0000256" key="8">
    <source>
        <dbReference type="SAM" id="SignalP"/>
    </source>
</evidence>
<dbReference type="GO" id="GO:0004497">
    <property type="term" value="F:monooxygenase activity"/>
    <property type="evidence" value="ECO:0007669"/>
    <property type="project" value="InterPro"/>
</dbReference>
<comment type="cofactor">
    <cofactor evidence="1">
        <name>heme</name>
        <dbReference type="ChEBI" id="CHEBI:30413"/>
    </cofactor>
</comment>
<dbReference type="PANTHER" id="PTHR24286:SF190">
    <property type="entry name" value="CYTOCHROME P450"/>
    <property type="match status" value="1"/>
</dbReference>
<proteinExistence type="inferred from homology"/>
<accession>A0A7N0SVV1</accession>
<evidence type="ECO:0000313" key="10">
    <source>
        <dbReference type="Proteomes" id="UP000594263"/>
    </source>
</evidence>
<feature type="signal peptide" evidence="8">
    <location>
        <begin position="1"/>
        <end position="23"/>
    </location>
</feature>